<keyword evidence="4" id="KW-1185">Reference proteome</keyword>
<evidence type="ECO:0000313" key="3">
    <source>
        <dbReference type="EnsemblPlants" id="PNT67922"/>
    </source>
</evidence>
<dbReference type="AlphaFoldDB" id="A0A2K2D0X1"/>
<reference evidence="2" key="2">
    <citation type="submission" date="2017-06" db="EMBL/GenBank/DDBJ databases">
        <title>WGS assembly of Brachypodium distachyon.</title>
        <authorList>
            <consortium name="The International Brachypodium Initiative"/>
            <person name="Lucas S."/>
            <person name="Harmon-Smith M."/>
            <person name="Lail K."/>
            <person name="Tice H."/>
            <person name="Grimwood J."/>
            <person name="Bruce D."/>
            <person name="Barry K."/>
            <person name="Shu S."/>
            <person name="Lindquist E."/>
            <person name="Wang M."/>
            <person name="Pitluck S."/>
            <person name="Vogel J.P."/>
            <person name="Garvin D.F."/>
            <person name="Mockler T.C."/>
            <person name="Schmutz J."/>
            <person name="Rokhsar D."/>
            <person name="Bevan M.W."/>
        </authorList>
    </citation>
    <scope>NUCLEOTIDE SEQUENCE</scope>
    <source>
        <strain evidence="2">Bd21</strain>
    </source>
</reference>
<dbReference type="EnsemblPlants" id="PNT67922">
    <property type="protein sequence ID" value="PNT67922"/>
    <property type="gene ID" value="BRADI_3g33724v3"/>
</dbReference>
<feature type="region of interest" description="Disordered" evidence="1">
    <location>
        <begin position="1"/>
        <end position="37"/>
    </location>
</feature>
<accession>A0A2K2D0X1</accession>
<evidence type="ECO:0000256" key="1">
    <source>
        <dbReference type="SAM" id="MobiDB-lite"/>
    </source>
</evidence>
<feature type="compositionally biased region" description="Polar residues" evidence="1">
    <location>
        <begin position="1"/>
        <end position="16"/>
    </location>
</feature>
<dbReference type="EMBL" id="CM000882">
    <property type="protein sequence ID" value="PNT67922.1"/>
    <property type="molecule type" value="Genomic_DNA"/>
</dbReference>
<evidence type="ECO:0000313" key="2">
    <source>
        <dbReference type="EMBL" id="PNT67922.1"/>
    </source>
</evidence>
<proteinExistence type="predicted"/>
<evidence type="ECO:0000313" key="4">
    <source>
        <dbReference type="Proteomes" id="UP000008810"/>
    </source>
</evidence>
<sequence>MSRRLSSQCCSLATTSKKARRSEASGVSSSSSSSSYDCAYMPSESFARFSLPKKTVVVPSELPQPQETWKPNLLVGRQLQTQWPMRLNKRRQKPWKTPL</sequence>
<reference evidence="2 3" key="1">
    <citation type="journal article" date="2010" name="Nature">
        <title>Genome sequencing and analysis of the model grass Brachypodium distachyon.</title>
        <authorList>
            <consortium name="International Brachypodium Initiative"/>
        </authorList>
    </citation>
    <scope>NUCLEOTIDE SEQUENCE [LARGE SCALE GENOMIC DNA]</scope>
    <source>
        <strain evidence="2 3">Bd21</strain>
    </source>
</reference>
<name>A0A2K2D0X1_BRADI</name>
<dbReference type="InParanoid" id="A0A2K2D0X1"/>
<reference evidence="3" key="3">
    <citation type="submission" date="2018-08" db="UniProtKB">
        <authorList>
            <consortium name="EnsemblPlants"/>
        </authorList>
    </citation>
    <scope>IDENTIFICATION</scope>
    <source>
        <strain evidence="3">cv. Bd21</strain>
    </source>
</reference>
<dbReference type="Gramene" id="PNT67922">
    <property type="protein sequence ID" value="PNT67922"/>
    <property type="gene ID" value="BRADI_3g33724v3"/>
</dbReference>
<protein>
    <submittedName>
        <fullName evidence="2 3">Uncharacterized protein</fullName>
    </submittedName>
</protein>
<dbReference type="Proteomes" id="UP000008810">
    <property type="component" value="Chromosome 3"/>
</dbReference>
<gene>
    <name evidence="2" type="ORF">BRADI_3g33724v3</name>
</gene>
<organism evidence="2">
    <name type="scientific">Brachypodium distachyon</name>
    <name type="common">Purple false brome</name>
    <name type="synonym">Trachynia distachya</name>
    <dbReference type="NCBI Taxonomy" id="15368"/>
    <lineage>
        <taxon>Eukaryota</taxon>
        <taxon>Viridiplantae</taxon>
        <taxon>Streptophyta</taxon>
        <taxon>Embryophyta</taxon>
        <taxon>Tracheophyta</taxon>
        <taxon>Spermatophyta</taxon>
        <taxon>Magnoliopsida</taxon>
        <taxon>Liliopsida</taxon>
        <taxon>Poales</taxon>
        <taxon>Poaceae</taxon>
        <taxon>BOP clade</taxon>
        <taxon>Pooideae</taxon>
        <taxon>Stipodae</taxon>
        <taxon>Brachypodieae</taxon>
        <taxon>Brachypodium</taxon>
    </lineage>
</organism>